<reference evidence="2" key="3">
    <citation type="submission" date="2020-06" db="EMBL/GenBank/DDBJ databases">
        <title>Helianthus annuus Genome sequencing and assembly Release 2.</title>
        <authorList>
            <person name="Gouzy J."/>
            <person name="Langlade N."/>
            <person name="Munos S."/>
        </authorList>
    </citation>
    <scope>NUCLEOTIDE SEQUENCE</scope>
    <source>
        <tissue evidence="2">Leaves</tissue>
    </source>
</reference>
<proteinExistence type="predicted"/>
<keyword evidence="1" id="KW-1133">Transmembrane helix</keyword>
<name>A0A251TQW8_HELAN</name>
<keyword evidence="1" id="KW-0472">Membrane</keyword>
<evidence type="ECO:0000313" key="2">
    <source>
        <dbReference type="EMBL" id="KAF5788796.1"/>
    </source>
</evidence>
<keyword evidence="1" id="KW-0812">Transmembrane</keyword>
<dbReference type="Gramene" id="mRNA:HanXRQr2_Chr09g0363221">
    <property type="protein sequence ID" value="CDS:HanXRQr2_Chr09g0363221.1"/>
    <property type="gene ID" value="HanXRQr2_Chr09g0363221"/>
</dbReference>
<reference evidence="2 4" key="1">
    <citation type="journal article" date="2017" name="Nature">
        <title>The sunflower genome provides insights into oil metabolism, flowering and Asterid evolution.</title>
        <authorList>
            <person name="Badouin H."/>
            <person name="Gouzy J."/>
            <person name="Grassa C.J."/>
            <person name="Murat F."/>
            <person name="Staton S.E."/>
            <person name="Cottret L."/>
            <person name="Lelandais-Briere C."/>
            <person name="Owens G.L."/>
            <person name="Carrere S."/>
            <person name="Mayjonade B."/>
            <person name="Legrand L."/>
            <person name="Gill N."/>
            <person name="Kane N.C."/>
            <person name="Bowers J.E."/>
            <person name="Hubner S."/>
            <person name="Bellec A."/>
            <person name="Berard A."/>
            <person name="Berges H."/>
            <person name="Blanchet N."/>
            <person name="Boniface M.C."/>
            <person name="Brunel D."/>
            <person name="Catrice O."/>
            <person name="Chaidir N."/>
            <person name="Claudel C."/>
            <person name="Donnadieu C."/>
            <person name="Faraut T."/>
            <person name="Fievet G."/>
            <person name="Helmstetter N."/>
            <person name="King M."/>
            <person name="Knapp S.J."/>
            <person name="Lai Z."/>
            <person name="Le Paslier M.C."/>
            <person name="Lippi Y."/>
            <person name="Lorenzon L."/>
            <person name="Mandel J.R."/>
            <person name="Marage G."/>
            <person name="Marchand G."/>
            <person name="Marquand E."/>
            <person name="Bret-Mestries E."/>
            <person name="Morien E."/>
            <person name="Nambeesan S."/>
            <person name="Nguyen T."/>
            <person name="Pegot-Espagnet P."/>
            <person name="Pouilly N."/>
            <person name="Raftis F."/>
            <person name="Sallet E."/>
            <person name="Schiex T."/>
            <person name="Thomas J."/>
            <person name="Vandecasteele C."/>
            <person name="Vares D."/>
            <person name="Vear F."/>
            <person name="Vautrin S."/>
            <person name="Crespi M."/>
            <person name="Mangin B."/>
            <person name="Burke J.M."/>
            <person name="Salse J."/>
            <person name="Munos S."/>
            <person name="Vincourt P."/>
            <person name="Rieseberg L.H."/>
            <person name="Langlade N.B."/>
        </authorList>
    </citation>
    <scope>NUCLEOTIDE SEQUENCE [LARGE SCALE GENOMIC DNA]</scope>
    <source>
        <strain evidence="4">cv. SF193</strain>
        <tissue evidence="2">Leaves</tissue>
    </source>
</reference>
<evidence type="ECO:0000313" key="3">
    <source>
        <dbReference type="EMBL" id="OTG13520.1"/>
    </source>
</evidence>
<keyword evidence="4" id="KW-1185">Reference proteome</keyword>
<dbReference type="EMBL" id="MNCJ02000324">
    <property type="protein sequence ID" value="KAF5788796.1"/>
    <property type="molecule type" value="Genomic_DNA"/>
</dbReference>
<feature type="transmembrane region" description="Helical" evidence="1">
    <location>
        <begin position="12"/>
        <end position="32"/>
    </location>
</feature>
<dbReference type="AlphaFoldDB" id="A0A251TQW8"/>
<protein>
    <submittedName>
        <fullName evidence="3">Uncharacterized protein</fullName>
    </submittedName>
</protein>
<dbReference type="EMBL" id="CM007898">
    <property type="protein sequence ID" value="OTG13520.1"/>
    <property type="molecule type" value="Genomic_DNA"/>
</dbReference>
<dbReference type="Proteomes" id="UP000215914">
    <property type="component" value="Chromosome 9"/>
</dbReference>
<organism evidence="3 4">
    <name type="scientific">Helianthus annuus</name>
    <name type="common">Common sunflower</name>
    <dbReference type="NCBI Taxonomy" id="4232"/>
    <lineage>
        <taxon>Eukaryota</taxon>
        <taxon>Viridiplantae</taxon>
        <taxon>Streptophyta</taxon>
        <taxon>Embryophyta</taxon>
        <taxon>Tracheophyta</taxon>
        <taxon>Spermatophyta</taxon>
        <taxon>Magnoliopsida</taxon>
        <taxon>eudicotyledons</taxon>
        <taxon>Gunneridae</taxon>
        <taxon>Pentapetalae</taxon>
        <taxon>asterids</taxon>
        <taxon>campanulids</taxon>
        <taxon>Asterales</taxon>
        <taxon>Asteraceae</taxon>
        <taxon>Asteroideae</taxon>
        <taxon>Heliantheae alliance</taxon>
        <taxon>Heliantheae</taxon>
        <taxon>Helianthus</taxon>
    </lineage>
</organism>
<evidence type="ECO:0000313" key="4">
    <source>
        <dbReference type="Proteomes" id="UP000215914"/>
    </source>
</evidence>
<reference evidence="3" key="2">
    <citation type="submission" date="2017-02" db="EMBL/GenBank/DDBJ databases">
        <title>Sunflower complete genome.</title>
        <authorList>
            <person name="Langlade N."/>
            <person name="Munos S."/>
        </authorList>
    </citation>
    <scope>NUCLEOTIDE SEQUENCE [LARGE SCALE GENOMIC DNA]</scope>
    <source>
        <tissue evidence="3">Leaves</tissue>
    </source>
</reference>
<dbReference type="InParanoid" id="A0A251TQW8"/>
<gene>
    <name evidence="3" type="ORF">HannXRQ_Chr09g0238991</name>
    <name evidence="2" type="ORF">HanXRQr2_Chr09g0363221</name>
</gene>
<sequence length="77" mass="8936">MTLLLPLIQLNYGSSTTLVILPLLVKLFAYLGKWTLYHCVGRQHVKNTYKTILITHIQPNFNIKTPYSLQEIRISHL</sequence>
<accession>A0A251TQW8</accession>
<evidence type="ECO:0000256" key="1">
    <source>
        <dbReference type="SAM" id="Phobius"/>
    </source>
</evidence>